<feature type="chain" id="PRO_5042587391" description="1-alkyl-2-acetylglycerophosphocholine esterase" evidence="5">
    <location>
        <begin position="16"/>
        <end position="381"/>
    </location>
</feature>
<dbReference type="EC" id="3.1.1.47" evidence="1"/>
<keyword evidence="3" id="KW-0442">Lipid degradation</keyword>
<evidence type="ECO:0000256" key="5">
    <source>
        <dbReference type="SAM" id="SignalP"/>
    </source>
</evidence>
<accession>A0AAI8V787</accession>
<evidence type="ECO:0000256" key="3">
    <source>
        <dbReference type="ARBA" id="ARBA00022963"/>
    </source>
</evidence>
<dbReference type="AlphaFoldDB" id="A0AAI8V787"/>
<comment type="caution">
    <text evidence="6">The sequence shown here is derived from an EMBL/GenBank/DDBJ whole genome shotgun (WGS) entry which is preliminary data.</text>
</comment>
<keyword evidence="4" id="KW-0443">Lipid metabolism</keyword>
<feature type="signal peptide" evidence="5">
    <location>
        <begin position="1"/>
        <end position="15"/>
    </location>
</feature>
<evidence type="ECO:0000313" key="6">
    <source>
        <dbReference type="EMBL" id="CAJ2499654.1"/>
    </source>
</evidence>
<dbReference type="Proteomes" id="UP001295740">
    <property type="component" value="Unassembled WGS sequence"/>
</dbReference>
<dbReference type="PANTHER" id="PTHR10272:SF14">
    <property type="entry name" value="PAF ACETYLHYDROLASE FAMILY PROTEIN"/>
    <property type="match status" value="1"/>
</dbReference>
<dbReference type="GO" id="GO:0003847">
    <property type="term" value="F:1-alkyl-2-acetylglycerophosphocholine esterase activity"/>
    <property type="evidence" value="ECO:0007669"/>
    <property type="project" value="UniProtKB-EC"/>
</dbReference>
<dbReference type="EMBL" id="CAUWAG010000003">
    <property type="protein sequence ID" value="CAJ2499654.1"/>
    <property type="molecule type" value="Genomic_DNA"/>
</dbReference>
<reference evidence="6" key="1">
    <citation type="submission" date="2023-10" db="EMBL/GenBank/DDBJ databases">
        <authorList>
            <person name="Hackl T."/>
        </authorList>
    </citation>
    <scope>NUCLEOTIDE SEQUENCE</scope>
</reference>
<dbReference type="InterPro" id="IPR029058">
    <property type="entry name" value="AB_hydrolase_fold"/>
</dbReference>
<keyword evidence="5" id="KW-0732">Signal</keyword>
<evidence type="ECO:0000256" key="4">
    <source>
        <dbReference type="ARBA" id="ARBA00023098"/>
    </source>
</evidence>
<evidence type="ECO:0000256" key="2">
    <source>
        <dbReference type="ARBA" id="ARBA00022801"/>
    </source>
</evidence>
<name>A0AAI8V787_9PEZI</name>
<keyword evidence="2" id="KW-0378">Hydrolase</keyword>
<evidence type="ECO:0000256" key="1">
    <source>
        <dbReference type="ARBA" id="ARBA00013201"/>
    </source>
</evidence>
<protein>
    <recommendedName>
        <fullName evidence="1">1-alkyl-2-acetylglycerophosphocholine esterase</fullName>
        <ecNumber evidence="1">3.1.1.47</ecNumber>
    </recommendedName>
</protein>
<dbReference type="Gene3D" id="3.40.50.1820">
    <property type="entry name" value="alpha/beta hydrolase"/>
    <property type="match status" value="1"/>
</dbReference>
<sequence>MLLVQLLTLASVCSCAQILLPELTGPHHIGLTHLELIDYNRPDARDLMVTFFYPTPNTSSRPLGPQFSPATAAYIDKSLSLSPGTAAALTTRAQLDAPIADPYTAPVILFSHGFGFVRGLYSSLLSDLASWGWVVAAVDHPHDAALVEYPDGRVALARNWSWPLDPRVREAALEARVEDLLFVLGQMGDAEVMAQIPSMRPGLADGEGVLRLQCRARGLRTTAFNVPSVAVLGHSFGGATAVQALMDAPAVVAAADLDGFLYGPVVQSGTDKPVLVLGFPEHFATDDPDAAPGWPSLRGWKRDFTVDGTVHESYSDYSVLADILGAQGPEAGTVPGARTVEITRTYLDAFYHKFLLGVDDEGVLSGNCSTFTEVALRRSKG</sequence>
<dbReference type="Pfam" id="PF03403">
    <property type="entry name" value="PAF-AH_p_II"/>
    <property type="match status" value="1"/>
</dbReference>
<evidence type="ECO:0000313" key="7">
    <source>
        <dbReference type="Proteomes" id="UP001295740"/>
    </source>
</evidence>
<keyword evidence="7" id="KW-1185">Reference proteome</keyword>
<dbReference type="PANTHER" id="PTHR10272">
    <property type="entry name" value="PLATELET-ACTIVATING FACTOR ACETYLHYDROLASE"/>
    <property type="match status" value="1"/>
</dbReference>
<dbReference type="SUPFAM" id="SSF53474">
    <property type="entry name" value="alpha/beta-Hydrolases"/>
    <property type="match status" value="1"/>
</dbReference>
<dbReference type="GO" id="GO:0016042">
    <property type="term" value="P:lipid catabolic process"/>
    <property type="evidence" value="ECO:0007669"/>
    <property type="project" value="UniProtKB-KW"/>
</dbReference>
<gene>
    <name evidence="6" type="ORF">KHLLAP_LOCUS122</name>
</gene>
<proteinExistence type="predicted"/>
<organism evidence="6 7">
    <name type="scientific">Anthostomella pinea</name>
    <dbReference type="NCBI Taxonomy" id="933095"/>
    <lineage>
        <taxon>Eukaryota</taxon>
        <taxon>Fungi</taxon>
        <taxon>Dikarya</taxon>
        <taxon>Ascomycota</taxon>
        <taxon>Pezizomycotina</taxon>
        <taxon>Sordariomycetes</taxon>
        <taxon>Xylariomycetidae</taxon>
        <taxon>Xylariales</taxon>
        <taxon>Xylariaceae</taxon>
        <taxon>Anthostomella</taxon>
    </lineage>
</organism>